<evidence type="ECO:0000313" key="2">
    <source>
        <dbReference type="EMBL" id="QJA56701.1"/>
    </source>
</evidence>
<protein>
    <submittedName>
        <fullName evidence="2">Uncharacterized protein</fullName>
    </submittedName>
</protein>
<dbReference type="EMBL" id="MT141234">
    <property type="protein sequence ID" value="QJA56701.1"/>
    <property type="molecule type" value="Genomic_DNA"/>
</dbReference>
<name>A0A6M3IH13_9ZZZZ</name>
<gene>
    <name evidence="2" type="ORF">MM415B01808_0011</name>
</gene>
<keyword evidence="1" id="KW-0175">Coiled coil</keyword>
<feature type="coiled-coil region" evidence="1">
    <location>
        <begin position="55"/>
        <end position="93"/>
    </location>
</feature>
<sequence length="107" mass="11665">MKKLLISLSICGLLAAPVFAADYEFATQPDDKGKVAADDVVVKKLDMRPVYEGSVAQSKQRIAQWQSEIDSLEAAINRELEVLAEMKAELQKAIDIGTVAVDKSISK</sequence>
<dbReference type="AlphaFoldDB" id="A0A6M3IH13"/>
<proteinExistence type="predicted"/>
<accession>A0A6M3IH13</accession>
<organism evidence="2">
    <name type="scientific">viral metagenome</name>
    <dbReference type="NCBI Taxonomy" id="1070528"/>
    <lineage>
        <taxon>unclassified sequences</taxon>
        <taxon>metagenomes</taxon>
        <taxon>organismal metagenomes</taxon>
    </lineage>
</organism>
<reference evidence="2" key="1">
    <citation type="submission" date="2020-03" db="EMBL/GenBank/DDBJ databases">
        <title>The deep terrestrial virosphere.</title>
        <authorList>
            <person name="Holmfeldt K."/>
            <person name="Nilsson E."/>
            <person name="Simone D."/>
            <person name="Lopez-Fernandez M."/>
            <person name="Wu X."/>
            <person name="de Brujin I."/>
            <person name="Lundin D."/>
            <person name="Andersson A."/>
            <person name="Bertilsson S."/>
            <person name="Dopson M."/>
        </authorList>
    </citation>
    <scope>NUCLEOTIDE SEQUENCE</scope>
    <source>
        <strain evidence="2">MM415B01808</strain>
    </source>
</reference>
<evidence type="ECO:0000256" key="1">
    <source>
        <dbReference type="SAM" id="Coils"/>
    </source>
</evidence>